<dbReference type="RefSeq" id="WP_353439586.1">
    <property type="nucleotide sequence ID" value="NZ_CP099959.1"/>
</dbReference>
<dbReference type="AlphaFoldDB" id="A0AAU8A4P6"/>
<proteinExistence type="predicted"/>
<organism evidence="1">
    <name type="scientific">Polynucleobacter sp. UK-FUSCHL-C3</name>
    <dbReference type="NCBI Taxonomy" id="2955208"/>
    <lineage>
        <taxon>Bacteria</taxon>
        <taxon>Pseudomonadati</taxon>
        <taxon>Pseudomonadota</taxon>
        <taxon>Betaproteobacteria</taxon>
        <taxon>Burkholderiales</taxon>
        <taxon>Burkholderiaceae</taxon>
        <taxon>Polynucleobacter</taxon>
    </lineage>
</organism>
<dbReference type="EMBL" id="CP099959">
    <property type="protein sequence ID" value="XCC58361.1"/>
    <property type="molecule type" value="Genomic_DNA"/>
</dbReference>
<reference evidence="1" key="1">
    <citation type="submission" date="2022-06" db="EMBL/GenBank/DDBJ databases">
        <title>New Polynucleobacter species.</title>
        <authorList>
            <person name="Hahn M.W."/>
        </authorList>
    </citation>
    <scope>NUCLEOTIDE SEQUENCE</scope>
    <source>
        <strain evidence="1">UK-FUSCHL-C3</strain>
    </source>
</reference>
<name>A0AAU8A4P6_9BURK</name>
<protein>
    <recommendedName>
        <fullName evidence="2">Cysteine rich repeat protein</fullName>
    </recommendedName>
</protein>
<accession>A0AAU8A4P6</accession>
<evidence type="ECO:0000313" key="1">
    <source>
        <dbReference type="EMBL" id="XCC58361.1"/>
    </source>
</evidence>
<sequence>MNYTLKSALLLIGLLVFVPFSEPLLANEPSPEQRMIEHCQKRHPEMSVEQCRNMYQNMKNMTPEQRVERCRRNHPEMSLEQCQKKYGSST</sequence>
<gene>
    <name evidence="1" type="ORF">NKE59_03450</name>
</gene>
<evidence type="ECO:0008006" key="2">
    <source>
        <dbReference type="Google" id="ProtNLM"/>
    </source>
</evidence>